<evidence type="ECO:0000256" key="2">
    <source>
        <dbReference type="ARBA" id="ARBA00006577"/>
    </source>
</evidence>
<evidence type="ECO:0000256" key="3">
    <source>
        <dbReference type="ARBA" id="ARBA00023110"/>
    </source>
</evidence>
<dbReference type="Gene3D" id="3.10.50.40">
    <property type="match status" value="1"/>
</dbReference>
<protein>
    <recommendedName>
        <fullName evidence="6">Peptidyl-prolyl cis-trans isomerase</fullName>
        <ecNumber evidence="6">5.2.1.8</ecNumber>
    </recommendedName>
</protein>
<accession>A0A2S7T0H2</accession>
<dbReference type="RefSeq" id="WP_105037338.1">
    <property type="nucleotide sequence ID" value="NZ_PPSL01000001.1"/>
</dbReference>
<organism evidence="8 9">
    <name type="scientific">Flavipsychrobacter stenotrophus</name>
    <dbReference type="NCBI Taxonomy" id="2077091"/>
    <lineage>
        <taxon>Bacteria</taxon>
        <taxon>Pseudomonadati</taxon>
        <taxon>Bacteroidota</taxon>
        <taxon>Chitinophagia</taxon>
        <taxon>Chitinophagales</taxon>
        <taxon>Chitinophagaceae</taxon>
        <taxon>Flavipsychrobacter</taxon>
    </lineage>
</organism>
<sequence>MKYTFFLLFCAAPFVGLSQQKAAKPVVKPIAAAFKRAHGIEYKIIKDVAGPAAKLGDVVEANIIWKVGKGNSKDSTILNSRIMNDGKPVVLPIAEAKFSGDIVAGFTMLSAGDSAIVRVSVDTLRKNFADQPLPPFAKDGDYFIYEVSVLSVRNKEEMEKEQALAAGRQVLADELLMMEYFTKNRLQPVKSPVGFYYTIQQEGTGDLITAGKKASVNYTGKLLDGTVFDSNVDPKFGHVSIFDVEVGTNAVIPGMDEGLKLMKKGTKATLYVPSGLAYGANSPSEAVPANSVMIFEMEITDVK</sequence>
<reference evidence="8 9" key="1">
    <citation type="submission" date="2018-01" db="EMBL/GenBank/DDBJ databases">
        <title>A novel member of the phylum Bacteroidetes isolated from glacier ice.</title>
        <authorList>
            <person name="Liu Q."/>
            <person name="Xin Y.-H."/>
        </authorList>
    </citation>
    <scope>NUCLEOTIDE SEQUENCE [LARGE SCALE GENOMIC DNA]</scope>
    <source>
        <strain evidence="8 9">RB1R16</strain>
    </source>
</reference>
<comment type="caution">
    <text evidence="8">The sequence shown here is derived from an EMBL/GenBank/DDBJ whole genome shotgun (WGS) entry which is preliminary data.</text>
</comment>
<keyword evidence="3 5" id="KW-0697">Rotamase</keyword>
<keyword evidence="9" id="KW-1185">Reference proteome</keyword>
<dbReference type="GO" id="GO:0003755">
    <property type="term" value="F:peptidyl-prolyl cis-trans isomerase activity"/>
    <property type="evidence" value="ECO:0007669"/>
    <property type="project" value="UniProtKB-UniRule"/>
</dbReference>
<dbReference type="Proteomes" id="UP000239872">
    <property type="component" value="Unassembled WGS sequence"/>
</dbReference>
<dbReference type="Pfam" id="PF00254">
    <property type="entry name" value="FKBP_C"/>
    <property type="match status" value="1"/>
</dbReference>
<dbReference type="PANTHER" id="PTHR43811:SF19">
    <property type="entry name" value="39 KDA FK506-BINDING NUCLEAR PROTEIN"/>
    <property type="match status" value="1"/>
</dbReference>
<proteinExistence type="inferred from homology"/>
<evidence type="ECO:0000313" key="8">
    <source>
        <dbReference type="EMBL" id="PQJ12454.1"/>
    </source>
</evidence>
<comment type="similarity">
    <text evidence="2 6">Belongs to the FKBP-type PPIase family.</text>
</comment>
<dbReference type="PROSITE" id="PS50059">
    <property type="entry name" value="FKBP_PPIASE"/>
    <property type="match status" value="1"/>
</dbReference>
<dbReference type="SUPFAM" id="SSF54534">
    <property type="entry name" value="FKBP-like"/>
    <property type="match status" value="2"/>
</dbReference>
<dbReference type="PANTHER" id="PTHR43811">
    <property type="entry name" value="FKBP-TYPE PEPTIDYL-PROLYL CIS-TRANS ISOMERASE FKPA"/>
    <property type="match status" value="1"/>
</dbReference>
<evidence type="ECO:0000256" key="4">
    <source>
        <dbReference type="ARBA" id="ARBA00023235"/>
    </source>
</evidence>
<comment type="catalytic activity">
    <reaction evidence="1 5 6">
        <text>[protein]-peptidylproline (omega=180) = [protein]-peptidylproline (omega=0)</text>
        <dbReference type="Rhea" id="RHEA:16237"/>
        <dbReference type="Rhea" id="RHEA-COMP:10747"/>
        <dbReference type="Rhea" id="RHEA-COMP:10748"/>
        <dbReference type="ChEBI" id="CHEBI:83833"/>
        <dbReference type="ChEBI" id="CHEBI:83834"/>
        <dbReference type="EC" id="5.2.1.8"/>
    </reaction>
</comment>
<dbReference type="EMBL" id="PPSL01000001">
    <property type="protein sequence ID" value="PQJ12454.1"/>
    <property type="molecule type" value="Genomic_DNA"/>
</dbReference>
<evidence type="ECO:0000256" key="5">
    <source>
        <dbReference type="PROSITE-ProRule" id="PRU00277"/>
    </source>
</evidence>
<dbReference type="InterPro" id="IPR001179">
    <property type="entry name" value="PPIase_FKBP_dom"/>
</dbReference>
<evidence type="ECO:0000259" key="7">
    <source>
        <dbReference type="PROSITE" id="PS50059"/>
    </source>
</evidence>
<dbReference type="OrthoDB" id="9814548at2"/>
<name>A0A2S7T0H2_9BACT</name>
<evidence type="ECO:0000256" key="1">
    <source>
        <dbReference type="ARBA" id="ARBA00000971"/>
    </source>
</evidence>
<feature type="domain" description="PPIase FKBP-type" evidence="7">
    <location>
        <begin position="211"/>
        <end position="303"/>
    </location>
</feature>
<evidence type="ECO:0000313" key="9">
    <source>
        <dbReference type="Proteomes" id="UP000239872"/>
    </source>
</evidence>
<dbReference type="EC" id="5.2.1.8" evidence="6"/>
<dbReference type="AlphaFoldDB" id="A0A2S7T0H2"/>
<gene>
    <name evidence="8" type="ORF">CJD36_001510</name>
</gene>
<keyword evidence="4 5" id="KW-0413">Isomerase</keyword>
<evidence type="ECO:0000256" key="6">
    <source>
        <dbReference type="RuleBase" id="RU003915"/>
    </source>
</evidence>
<dbReference type="InterPro" id="IPR046357">
    <property type="entry name" value="PPIase_dom_sf"/>
</dbReference>